<dbReference type="InterPro" id="IPR009003">
    <property type="entry name" value="Peptidase_S1_PA"/>
</dbReference>
<dbReference type="PANTHER" id="PTHR24250:SF66">
    <property type="entry name" value="CHYMOTRYPSIN-LIKE PROTEASE CTRL-1"/>
    <property type="match status" value="1"/>
</dbReference>
<evidence type="ECO:0000313" key="3">
    <source>
        <dbReference type="Ensembl" id="ENSORLP00020002439.1"/>
    </source>
</evidence>
<evidence type="ECO:0000259" key="2">
    <source>
        <dbReference type="PROSITE" id="PS50240"/>
    </source>
</evidence>
<dbReference type="InterPro" id="IPR001254">
    <property type="entry name" value="Trypsin_dom"/>
</dbReference>
<proteinExistence type="predicted"/>
<dbReference type="Ensembl" id="ENSORLT00020011312.1">
    <property type="protein sequence ID" value="ENSORLP00020002439.1"/>
    <property type="gene ID" value="ENSORLG00020003192.1"/>
</dbReference>
<protein>
    <recommendedName>
        <fullName evidence="2">Peptidase S1 domain-containing protein</fullName>
    </recommendedName>
</protein>
<dbReference type="PANTHER" id="PTHR24250">
    <property type="entry name" value="CHYMOTRYPSIN-RELATED"/>
    <property type="match status" value="1"/>
</dbReference>
<feature type="domain" description="Peptidase S1" evidence="2">
    <location>
        <begin position="1"/>
        <end position="103"/>
    </location>
</feature>
<evidence type="ECO:0000313" key="4">
    <source>
        <dbReference type="Proteomes" id="UP000265180"/>
    </source>
</evidence>
<dbReference type="GO" id="GO:0006508">
    <property type="term" value="P:proteolysis"/>
    <property type="evidence" value="ECO:0007669"/>
    <property type="project" value="InterPro"/>
</dbReference>
<reference evidence="3" key="3">
    <citation type="submission" date="2025-08" db="UniProtKB">
        <authorList>
            <consortium name="Ensembl"/>
        </authorList>
    </citation>
    <scope>IDENTIFICATION</scope>
    <source>
        <strain evidence="3">HNI</strain>
    </source>
</reference>
<dbReference type="PROSITE" id="PS50240">
    <property type="entry name" value="TRYPSIN_DOM"/>
    <property type="match status" value="1"/>
</dbReference>
<dbReference type="SUPFAM" id="SSF50494">
    <property type="entry name" value="Trypsin-like serine proteases"/>
    <property type="match status" value="1"/>
</dbReference>
<dbReference type="InterPro" id="IPR043504">
    <property type="entry name" value="Peptidase_S1_PA_chymotrypsin"/>
</dbReference>
<reference key="1">
    <citation type="journal article" date="2007" name="Nature">
        <title>The medaka draft genome and insights into vertebrate genome evolution.</title>
        <authorList>
            <person name="Kasahara M."/>
            <person name="Naruse K."/>
            <person name="Sasaki S."/>
            <person name="Nakatani Y."/>
            <person name="Qu W."/>
            <person name="Ahsan B."/>
            <person name="Yamada T."/>
            <person name="Nagayasu Y."/>
            <person name="Doi K."/>
            <person name="Kasai Y."/>
            <person name="Jindo T."/>
            <person name="Kobayashi D."/>
            <person name="Shimada A."/>
            <person name="Toyoda A."/>
            <person name="Kuroki Y."/>
            <person name="Fujiyama A."/>
            <person name="Sasaki T."/>
            <person name="Shimizu A."/>
            <person name="Asakawa S."/>
            <person name="Shimizu N."/>
            <person name="Hashimoto S."/>
            <person name="Yang J."/>
            <person name="Lee Y."/>
            <person name="Matsushima K."/>
            <person name="Sugano S."/>
            <person name="Sakaizumi M."/>
            <person name="Narita T."/>
            <person name="Ohishi K."/>
            <person name="Haga S."/>
            <person name="Ohta F."/>
            <person name="Nomoto H."/>
            <person name="Nogata K."/>
            <person name="Morishita T."/>
            <person name="Endo T."/>
            <person name="Shin-I T."/>
            <person name="Takeda H."/>
            <person name="Morishita S."/>
            <person name="Kohara Y."/>
        </authorList>
    </citation>
    <scope>NUCLEOTIDE SEQUENCE [LARGE SCALE GENOMIC DNA]</scope>
    <source>
        <strain>Hd-rR</strain>
    </source>
</reference>
<keyword evidence="1" id="KW-1015">Disulfide bond</keyword>
<sequence>ESRPEPKSQKNQIFSSSLAGIGFGRNRRTCSPFLGYRNVPLLVDPKMFCSLQGDAGAPLFCRKHDSYFLFGVVTWGSWRCSANKPAIFTRVADFLSWISDVIDV</sequence>
<reference evidence="3 4" key="2">
    <citation type="submission" date="2017-04" db="EMBL/GenBank/DDBJ databases">
        <title>CpG methylation of centromeres and impact of large insertions on vertebrate speciation.</title>
        <authorList>
            <person name="Ichikawa K."/>
            <person name="Yoshimura J."/>
            <person name="Morishita S."/>
        </authorList>
    </citation>
    <scope>NUCLEOTIDE SEQUENCE</scope>
    <source>
        <strain evidence="3 4">HNI</strain>
    </source>
</reference>
<accession>A0A3P9K1P9</accession>
<name>A0A3P9K1P9_ORYLA</name>
<dbReference type="Gene3D" id="2.40.10.10">
    <property type="entry name" value="Trypsin-like serine proteases"/>
    <property type="match status" value="1"/>
</dbReference>
<dbReference type="Proteomes" id="UP000265180">
    <property type="component" value="Chromosome 23"/>
</dbReference>
<evidence type="ECO:0000256" key="1">
    <source>
        <dbReference type="ARBA" id="ARBA00023157"/>
    </source>
</evidence>
<dbReference type="GO" id="GO:0004252">
    <property type="term" value="F:serine-type endopeptidase activity"/>
    <property type="evidence" value="ECO:0007669"/>
    <property type="project" value="InterPro"/>
</dbReference>
<dbReference type="Pfam" id="PF00089">
    <property type="entry name" value="Trypsin"/>
    <property type="match status" value="1"/>
</dbReference>
<reference evidence="3" key="4">
    <citation type="submission" date="2025-09" db="UniProtKB">
        <authorList>
            <consortium name="Ensembl"/>
        </authorList>
    </citation>
    <scope>IDENTIFICATION</scope>
    <source>
        <strain evidence="3">HNI</strain>
    </source>
</reference>
<organism evidence="3 4">
    <name type="scientific">Oryzias latipes</name>
    <name type="common">Japanese rice fish</name>
    <name type="synonym">Japanese killifish</name>
    <dbReference type="NCBI Taxonomy" id="8090"/>
    <lineage>
        <taxon>Eukaryota</taxon>
        <taxon>Metazoa</taxon>
        <taxon>Chordata</taxon>
        <taxon>Craniata</taxon>
        <taxon>Vertebrata</taxon>
        <taxon>Euteleostomi</taxon>
        <taxon>Actinopterygii</taxon>
        <taxon>Neopterygii</taxon>
        <taxon>Teleostei</taxon>
        <taxon>Neoteleostei</taxon>
        <taxon>Acanthomorphata</taxon>
        <taxon>Ovalentaria</taxon>
        <taxon>Atherinomorphae</taxon>
        <taxon>Beloniformes</taxon>
        <taxon>Adrianichthyidae</taxon>
        <taxon>Oryziinae</taxon>
        <taxon>Oryzias</taxon>
    </lineage>
</organism>
<dbReference type="AlphaFoldDB" id="A0A3P9K1P9"/>